<dbReference type="STRING" id="315358.SERIO_v1c07620"/>
<dbReference type="RefSeq" id="WP_047791539.1">
    <property type="nucleotide sequence ID" value="NZ_CP011856.1"/>
</dbReference>
<evidence type="ECO:0000313" key="2">
    <source>
        <dbReference type="Proteomes" id="UP000035661"/>
    </source>
</evidence>
<organism evidence="1 2">
    <name type="scientific">Spiroplasma eriocheiris</name>
    <dbReference type="NCBI Taxonomy" id="315358"/>
    <lineage>
        <taxon>Bacteria</taxon>
        <taxon>Bacillati</taxon>
        <taxon>Mycoplasmatota</taxon>
        <taxon>Mollicutes</taxon>
        <taxon>Entomoplasmatales</taxon>
        <taxon>Spiroplasmataceae</taxon>
        <taxon>Spiroplasma</taxon>
    </lineage>
</organism>
<reference evidence="2" key="2">
    <citation type="submission" date="2015-06" db="EMBL/GenBank/DDBJ databases">
        <title>Complete genome sequence of Spiroplasma eriocheiris TDA-040725-5 (DSM 21848).</title>
        <authorList>
            <person name="Lo W.-S."/>
            <person name="Kuo C.-H."/>
        </authorList>
    </citation>
    <scope>NUCLEOTIDE SEQUENCE [LARGE SCALE GENOMIC DNA]</scope>
    <source>
        <strain evidence="2">TDA-040725-5</strain>
    </source>
</reference>
<gene>
    <name evidence="1" type="ORF">SERIO_v1c07620</name>
</gene>
<dbReference type="AlphaFoldDB" id="A0A0H3XLE3"/>
<keyword evidence="2" id="KW-1185">Reference proteome</keyword>
<dbReference type="KEGG" id="seri:SERIO_v1c07620"/>
<protein>
    <submittedName>
        <fullName evidence="1">Uncharacterized protein</fullName>
    </submittedName>
</protein>
<reference evidence="1 2" key="1">
    <citation type="journal article" date="2015" name="Genome Biol. Evol.">
        <title>Found and Lost: The Fates of Horizontally Acquired Genes in Arthropod-Symbiotic Spiroplasma.</title>
        <authorList>
            <person name="Lo W.S."/>
            <person name="Gasparich G.E."/>
            <person name="Kuo C.H."/>
        </authorList>
    </citation>
    <scope>NUCLEOTIDE SEQUENCE [LARGE SCALE GENOMIC DNA]</scope>
    <source>
        <strain evidence="2">TDA-040725-5</strain>
    </source>
</reference>
<evidence type="ECO:0000313" key="1">
    <source>
        <dbReference type="EMBL" id="AKM54324.1"/>
    </source>
</evidence>
<sequence length="145" mass="16910">MEIEKEDDIFKTRNIYNYYVAYKKLDGSLSLSLVNSFKDSGVVSSFLVLVKKVLDSHEMLMSIENPRLVVLESNDQDDIQILKAKINKRIDNVKFVLQNSDNVISKDIEKVIKHPQDLEEIEILLEKNQRIFISKILIDILRKED</sequence>
<dbReference type="PATRIC" id="fig|743698.3.peg.765"/>
<proteinExistence type="predicted"/>
<name>A0A0H3XLE3_9MOLU</name>
<accession>A0A0H3XLE3</accession>
<dbReference type="Proteomes" id="UP000035661">
    <property type="component" value="Chromosome"/>
</dbReference>
<dbReference type="EMBL" id="CP011856">
    <property type="protein sequence ID" value="AKM54324.1"/>
    <property type="molecule type" value="Genomic_DNA"/>
</dbReference>